<dbReference type="PROSITE" id="PS50011">
    <property type="entry name" value="PROTEIN_KINASE_DOM"/>
    <property type="match status" value="1"/>
</dbReference>
<keyword evidence="11" id="KW-1185">Reference proteome</keyword>
<protein>
    <recommendedName>
        <fullName evidence="1">non-specific serine/threonine protein kinase</fullName>
        <ecNumber evidence="1">2.7.11.1</ecNumber>
    </recommendedName>
</protein>
<dbReference type="Proteomes" id="UP000597444">
    <property type="component" value="Unassembled WGS sequence"/>
</dbReference>
<evidence type="ECO:0000256" key="3">
    <source>
        <dbReference type="ARBA" id="ARBA00022741"/>
    </source>
</evidence>
<dbReference type="SUPFAM" id="SSF56112">
    <property type="entry name" value="Protein kinase-like (PK-like)"/>
    <property type="match status" value="1"/>
</dbReference>
<keyword evidence="8" id="KW-1133">Transmembrane helix</keyword>
<dbReference type="Gene3D" id="3.30.200.20">
    <property type="entry name" value="Phosphorylase Kinase, domain 1"/>
    <property type="match status" value="1"/>
</dbReference>
<name>A0A8J3IQ57_9CHLR</name>
<evidence type="ECO:0000256" key="1">
    <source>
        <dbReference type="ARBA" id="ARBA00012513"/>
    </source>
</evidence>
<dbReference type="Gene3D" id="2.60.120.560">
    <property type="entry name" value="Exo-inulinase, domain 1"/>
    <property type="match status" value="1"/>
</dbReference>
<dbReference type="PROSITE" id="PS00108">
    <property type="entry name" value="PROTEIN_KINASE_ST"/>
    <property type="match status" value="1"/>
</dbReference>
<keyword evidence="5 6" id="KW-0067">ATP-binding</keyword>
<dbReference type="SMART" id="SM00220">
    <property type="entry name" value="S_TKc"/>
    <property type="match status" value="1"/>
</dbReference>
<evidence type="ECO:0000313" key="11">
    <source>
        <dbReference type="Proteomes" id="UP000597444"/>
    </source>
</evidence>
<keyword evidence="3 6" id="KW-0547">Nucleotide-binding</keyword>
<keyword evidence="2" id="KW-0808">Transferase</keyword>
<dbReference type="PANTHER" id="PTHR43289:SF6">
    <property type="entry name" value="SERINE_THREONINE-PROTEIN KINASE NEKL-3"/>
    <property type="match status" value="1"/>
</dbReference>
<feature type="compositionally biased region" description="Pro residues" evidence="7">
    <location>
        <begin position="422"/>
        <end position="443"/>
    </location>
</feature>
<dbReference type="GO" id="GO:0005524">
    <property type="term" value="F:ATP binding"/>
    <property type="evidence" value="ECO:0007669"/>
    <property type="project" value="UniProtKB-UniRule"/>
</dbReference>
<dbReference type="CDD" id="cd14014">
    <property type="entry name" value="STKc_PknB_like"/>
    <property type="match status" value="1"/>
</dbReference>
<feature type="compositionally biased region" description="Polar residues" evidence="7">
    <location>
        <begin position="403"/>
        <end position="417"/>
    </location>
</feature>
<evidence type="ECO:0000259" key="9">
    <source>
        <dbReference type="PROSITE" id="PS50011"/>
    </source>
</evidence>
<dbReference type="InterPro" id="IPR011009">
    <property type="entry name" value="Kinase-like_dom_sf"/>
</dbReference>
<keyword evidence="4" id="KW-0418">Kinase</keyword>
<feature type="domain" description="Protein kinase" evidence="9">
    <location>
        <begin position="16"/>
        <end position="275"/>
    </location>
</feature>
<feature type="region of interest" description="Disordered" evidence="7">
    <location>
        <begin position="403"/>
        <end position="448"/>
    </location>
</feature>
<dbReference type="InterPro" id="IPR000719">
    <property type="entry name" value="Prot_kinase_dom"/>
</dbReference>
<sequence>MVDSREERIGQQCNGYRLTRLLGRGTYGTVYLAEHVSNFSLAAVKVLGLPLTGRDHGSAFINEARMIRLQHPHIVPILDFGVMRSDGLPFLIMDYATGGTLRACYPKGTKLPWPVIDNYVQAIGSALQYAHEHNIIHRDVKPENILICGDGRVQLSDFGIARIVEQNTASMGSHSPVGTPAYMAPEQSQGKACYASDQYALAIVVYEWLAGRRPFQGSYVEVAVQHRMDSPPRLCELCPEVSLQIEQVVFKALAKGPEDRFPSVRDFAQALHNALQEAMAASPSMQQIREYNTVPGFVELSPPQTDRLAETVTPNKSKRPVLPADEWSSSKWQSIPTVPASRTALSMEQGLSAKPSLARATLGKTRRISPVMLLSVLLVVVALGPLLMVFRPSFLSELLPAKQATQPPGQQTRSSQNTPQSTPAPDPTPLPQTPQSTPAPDPTPLSQTPQQIYQQFTAGTPTKRDMKLDGTVWPWFNAAPTFGSCAFMQDAYHVTTHAGSFASCIASNDQYTTFAFQAQVSIQSGDAGGLIIDYQPTTPYRTYDAFLFCRDTGAKYCKTGNVWLTHAEHGGAGCMTSATFNCDQIYPFVKADLGVENTLTIIALSHTIYLYINGQSVGVVPRLSLTSGGIGVVAFEEAISTDVVFSDAKLWVLSGV</sequence>
<keyword evidence="8" id="KW-0812">Transmembrane</keyword>
<dbReference type="PANTHER" id="PTHR43289">
    <property type="entry name" value="MITOGEN-ACTIVATED PROTEIN KINASE KINASE KINASE 20-RELATED"/>
    <property type="match status" value="1"/>
</dbReference>
<evidence type="ECO:0000256" key="2">
    <source>
        <dbReference type="ARBA" id="ARBA00022679"/>
    </source>
</evidence>
<feature type="binding site" evidence="6">
    <location>
        <position position="45"/>
    </location>
    <ligand>
        <name>ATP</name>
        <dbReference type="ChEBI" id="CHEBI:30616"/>
    </ligand>
</feature>
<accession>A0A8J3IQ57</accession>
<feature type="transmembrane region" description="Helical" evidence="8">
    <location>
        <begin position="371"/>
        <end position="390"/>
    </location>
</feature>
<dbReference type="Pfam" id="PF00069">
    <property type="entry name" value="Pkinase"/>
    <property type="match status" value="1"/>
</dbReference>
<dbReference type="InterPro" id="IPR017441">
    <property type="entry name" value="Protein_kinase_ATP_BS"/>
</dbReference>
<gene>
    <name evidence="10" type="ORF">KSF_034290</name>
</gene>
<dbReference type="Gene3D" id="1.10.510.10">
    <property type="entry name" value="Transferase(Phosphotransferase) domain 1"/>
    <property type="match status" value="1"/>
</dbReference>
<evidence type="ECO:0000256" key="4">
    <source>
        <dbReference type="ARBA" id="ARBA00022777"/>
    </source>
</evidence>
<evidence type="ECO:0000256" key="7">
    <source>
        <dbReference type="SAM" id="MobiDB-lite"/>
    </source>
</evidence>
<dbReference type="AlphaFoldDB" id="A0A8J3IQ57"/>
<dbReference type="EMBL" id="BNJK01000001">
    <property type="protein sequence ID" value="GHO93381.1"/>
    <property type="molecule type" value="Genomic_DNA"/>
</dbReference>
<dbReference type="PROSITE" id="PS00107">
    <property type="entry name" value="PROTEIN_KINASE_ATP"/>
    <property type="match status" value="1"/>
</dbReference>
<proteinExistence type="predicted"/>
<dbReference type="GO" id="GO:0004674">
    <property type="term" value="F:protein serine/threonine kinase activity"/>
    <property type="evidence" value="ECO:0007669"/>
    <property type="project" value="UniProtKB-EC"/>
</dbReference>
<evidence type="ECO:0000256" key="6">
    <source>
        <dbReference type="PROSITE-ProRule" id="PRU10141"/>
    </source>
</evidence>
<dbReference type="EC" id="2.7.11.1" evidence="1"/>
<comment type="caution">
    <text evidence="10">The sequence shown here is derived from an EMBL/GenBank/DDBJ whole genome shotgun (WGS) entry which is preliminary data.</text>
</comment>
<organism evidence="10 11">
    <name type="scientific">Reticulibacter mediterranei</name>
    <dbReference type="NCBI Taxonomy" id="2778369"/>
    <lineage>
        <taxon>Bacteria</taxon>
        <taxon>Bacillati</taxon>
        <taxon>Chloroflexota</taxon>
        <taxon>Ktedonobacteria</taxon>
        <taxon>Ktedonobacterales</taxon>
        <taxon>Reticulibacteraceae</taxon>
        <taxon>Reticulibacter</taxon>
    </lineage>
</organism>
<evidence type="ECO:0000313" key="10">
    <source>
        <dbReference type="EMBL" id="GHO93381.1"/>
    </source>
</evidence>
<keyword evidence="8" id="KW-0472">Membrane</keyword>
<dbReference type="RefSeq" id="WP_220204167.1">
    <property type="nucleotide sequence ID" value="NZ_BNJK01000001.1"/>
</dbReference>
<evidence type="ECO:0000256" key="5">
    <source>
        <dbReference type="ARBA" id="ARBA00022840"/>
    </source>
</evidence>
<dbReference type="InterPro" id="IPR008271">
    <property type="entry name" value="Ser/Thr_kinase_AS"/>
</dbReference>
<evidence type="ECO:0000256" key="8">
    <source>
        <dbReference type="SAM" id="Phobius"/>
    </source>
</evidence>
<reference evidence="10" key="1">
    <citation type="submission" date="2020-10" db="EMBL/GenBank/DDBJ databases">
        <title>Taxonomic study of unclassified bacteria belonging to the class Ktedonobacteria.</title>
        <authorList>
            <person name="Yabe S."/>
            <person name="Wang C.M."/>
            <person name="Zheng Y."/>
            <person name="Sakai Y."/>
            <person name="Cavaletti L."/>
            <person name="Monciardini P."/>
            <person name="Donadio S."/>
        </authorList>
    </citation>
    <scope>NUCLEOTIDE SEQUENCE</scope>
    <source>
        <strain evidence="10">ID150040</strain>
    </source>
</reference>